<dbReference type="RefSeq" id="WP_044835360.1">
    <property type="nucleotide sequence ID" value="NZ_CP059735.1"/>
</dbReference>
<evidence type="ECO:0000256" key="6">
    <source>
        <dbReference type="ARBA" id="ARBA00022692"/>
    </source>
</evidence>
<evidence type="ECO:0000313" key="16">
    <source>
        <dbReference type="Proteomes" id="UP000032568"/>
    </source>
</evidence>
<dbReference type="GO" id="GO:0022904">
    <property type="term" value="P:respiratory electron transport chain"/>
    <property type="evidence" value="ECO:0007669"/>
    <property type="project" value="InterPro"/>
</dbReference>
<protein>
    <submittedName>
        <fullName evidence="15">Cytochrome b</fullName>
    </submittedName>
</protein>
<dbReference type="KEGG" id="tact:SG35_006465"/>
<accession>A0AAF0C459</accession>
<evidence type="ECO:0000256" key="12">
    <source>
        <dbReference type="ARBA" id="ARBA00037975"/>
    </source>
</evidence>
<evidence type="ECO:0000259" key="14">
    <source>
        <dbReference type="Pfam" id="PF01292"/>
    </source>
</evidence>
<evidence type="ECO:0000256" key="13">
    <source>
        <dbReference type="SAM" id="Phobius"/>
    </source>
</evidence>
<dbReference type="GO" id="GO:0009055">
    <property type="term" value="F:electron transfer activity"/>
    <property type="evidence" value="ECO:0007669"/>
    <property type="project" value="InterPro"/>
</dbReference>
<organism evidence="15 16">
    <name type="scientific">Thalassomonas actiniarum</name>
    <dbReference type="NCBI Taxonomy" id="485447"/>
    <lineage>
        <taxon>Bacteria</taxon>
        <taxon>Pseudomonadati</taxon>
        <taxon>Pseudomonadota</taxon>
        <taxon>Gammaproteobacteria</taxon>
        <taxon>Alteromonadales</taxon>
        <taxon>Colwelliaceae</taxon>
        <taxon>Thalassomonas</taxon>
    </lineage>
</organism>
<dbReference type="Gene3D" id="1.20.950.20">
    <property type="entry name" value="Transmembrane di-heme cytochromes, Chain C"/>
    <property type="match status" value="2"/>
</dbReference>
<dbReference type="InterPro" id="IPR016174">
    <property type="entry name" value="Di-haem_cyt_TM"/>
</dbReference>
<evidence type="ECO:0000256" key="1">
    <source>
        <dbReference type="ARBA" id="ARBA00001970"/>
    </source>
</evidence>
<dbReference type="GO" id="GO:0046872">
    <property type="term" value="F:metal ion binding"/>
    <property type="evidence" value="ECO:0007669"/>
    <property type="project" value="UniProtKB-KW"/>
</dbReference>
<keyword evidence="4" id="KW-1003">Cell membrane</keyword>
<keyword evidence="9 13" id="KW-1133">Transmembrane helix</keyword>
<dbReference type="Proteomes" id="UP000032568">
    <property type="component" value="Chromosome"/>
</dbReference>
<feature type="transmembrane region" description="Helical" evidence="13">
    <location>
        <begin position="15"/>
        <end position="35"/>
    </location>
</feature>
<keyword evidence="6 13" id="KW-0812">Transmembrane</keyword>
<feature type="transmembrane region" description="Helical" evidence="13">
    <location>
        <begin position="89"/>
        <end position="110"/>
    </location>
</feature>
<dbReference type="PANTHER" id="PTHR30529:SF1">
    <property type="entry name" value="CYTOCHROME B561 HOMOLOG 2"/>
    <property type="match status" value="1"/>
</dbReference>
<reference evidence="15 16" key="2">
    <citation type="journal article" date="2022" name="Mar. Drugs">
        <title>Bioassay-Guided Fractionation Leads to the Detection of Cholic Acid Generated by the Rare Thalassomonas sp.</title>
        <authorList>
            <person name="Pheiffer F."/>
            <person name="Schneider Y.K."/>
            <person name="Hansen E.H."/>
            <person name="Andersen J.H."/>
            <person name="Isaksson J."/>
            <person name="Busche T."/>
            <person name="R C."/>
            <person name="Kalinowski J."/>
            <person name="Zyl L.V."/>
            <person name="Trindade M."/>
        </authorList>
    </citation>
    <scope>NUCLEOTIDE SEQUENCE [LARGE SCALE GENOMIC DNA]</scope>
    <source>
        <strain evidence="15 16">A5K-106</strain>
    </source>
</reference>
<evidence type="ECO:0000256" key="9">
    <source>
        <dbReference type="ARBA" id="ARBA00022989"/>
    </source>
</evidence>
<name>A0AAF0C459_9GAMM</name>
<evidence type="ECO:0000256" key="10">
    <source>
        <dbReference type="ARBA" id="ARBA00023004"/>
    </source>
</evidence>
<comment type="similarity">
    <text evidence="12">Belongs to the cytochrome b561 family.</text>
</comment>
<feature type="domain" description="Cytochrome b561 bacterial/Ni-hydrogenase" evidence="14">
    <location>
        <begin position="9"/>
        <end position="178"/>
    </location>
</feature>
<keyword evidence="5" id="KW-0349">Heme</keyword>
<gene>
    <name evidence="15" type="ORF">SG35_006465</name>
</gene>
<evidence type="ECO:0000256" key="4">
    <source>
        <dbReference type="ARBA" id="ARBA00022475"/>
    </source>
</evidence>
<dbReference type="PANTHER" id="PTHR30529">
    <property type="entry name" value="CYTOCHROME B561"/>
    <property type="match status" value="1"/>
</dbReference>
<dbReference type="InterPro" id="IPR052168">
    <property type="entry name" value="Cytochrome_b561_oxidase"/>
</dbReference>
<dbReference type="Pfam" id="PF01292">
    <property type="entry name" value="Ni_hydr_CYTB"/>
    <property type="match status" value="1"/>
</dbReference>
<sequence>MYKNTTQGYGRITKLLHWLSAIVIFALFGLGFWMVDLTYYSEWYKTAPHWHKSIGILLFVATVLRLVWRKINVKPDAIDTHSAVVRKSAHIAHFMLYGLLLVLMCSGYLISTADGRAISVFNWIDVPALGELFSNQEDISGLVHEYVAYILISTAVLHALAAIKHHVIDKDATLTRMFK</sequence>
<reference evidence="15 16" key="1">
    <citation type="journal article" date="2015" name="Genome Announc.">
        <title>Draft Genome Sequences of Marine Isolates of Thalassomonas viridans and Thalassomonas actiniarum.</title>
        <authorList>
            <person name="Olonade I."/>
            <person name="van Zyl L.J."/>
            <person name="Trindade M."/>
        </authorList>
    </citation>
    <scope>NUCLEOTIDE SEQUENCE [LARGE SCALE GENOMIC DNA]</scope>
    <source>
        <strain evidence="15 16">A5K-106</strain>
    </source>
</reference>
<evidence type="ECO:0000256" key="11">
    <source>
        <dbReference type="ARBA" id="ARBA00023136"/>
    </source>
</evidence>
<keyword evidence="8" id="KW-0249">Electron transport</keyword>
<dbReference type="GO" id="GO:0005886">
    <property type="term" value="C:plasma membrane"/>
    <property type="evidence" value="ECO:0007669"/>
    <property type="project" value="UniProtKB-SubCell"/>
</dbReference>
<dbReference type="EMBL" id="CP059735">
    <property type="protein sequence ID" value="WDE00283.1"/>
    <property type="molecule type" value="Genomic_DNA"/>
</dbReference>
<feature type="transmembrane region" description="Helical" evidence="13">
    <location>
        <begin position="146"/>
        <end position="163"/>
    </location>
</feature>
<evidence type="ECO:0000256" key="5">
    <source>
        <dbReference type="ARBA" id="ARBA00022617"/>
    </source>
</evidence>
<evidence type="ECO:0000313" key="15">
    <source>
        <dbReference type="EMBL" id="WDE00283.1"/>
    </source>
</evidence>
<dbReference type="SUPFAM" id="SSF81342">
    <property type="entry name" value="Transmembrane di-heme cytochromes"/>
    <property type="match status" value="1"/>
</dbReference>
<keyword evidence="7" id="KW-0479">Metal-binding</keyword>
<keyword evidence="16" id="KW-1185">Reference proteome</keyword>
<evidence type="ECO:0000256" key="3">
    <source>
        <dbReference type="ARBA" id="ARBA00022448"/>
    </source>
</evidence>
<proteinExistence type="inferred from homology"/>
<evidence type="ECO:0000256" key="2">
    <source>
        <dbReference type="ARBA" id="ARBA00004651"/>
    </source>
</evidence>
<comment type="cofactor">
    <cofactor evidence="1">
        <name>heme b</name>
        <dbReference type="ChEBI" id="CHEBI:60344"/>
    </cofactor>
</comment>
<keyword evidence="3" id="KW-0813">Transport</keyword>
<keyword evidence="11 13" id="KW-0472">Membrane</keyword>
<keyword evidence="10" id="KW-0408">Iron</keyword>
<feature type="transmembrane region" description="Helical" evidence="13">
    <location>
        <begin position="50"/>
        <end position="68"/>
    </location>
</feature>
<evidence type="ECO:0000256" key="7">
    <source>
        <dbReference type="ARBA" id="ARBA00022723"/>
    </source>
</evidence>
<dbReference type="GO" id="GO:0020037">
    <property type="term" value="F:heme binding"/>
    <property type="evidence" value="ECO:0007669"/>
    <property type="project" value="TreeGrafter"/>
</dbReference>
<dbReference type="AlphaFoldDB" id="A0AAF0C459"/>
<dbReference type="InterPro" id="IPR011577">
    <property type="entry name" value="Cyt_b561_bac/Ni-Hgenase"/>
</dbReference>
<evidence type="ECO:0000256" key="8">
    <source>
        <dbReference type="ARBA" id="ARBA00022982"/>
    </source>
</evidence>
<comment type="subcellular location">
    <subcellularLocation>
        <location evidence="2">Cell membrane</location>
        <topology evidence="2">Multi-pass membrane protein</topology>
    </subcellularLocation>
</comment>